<dbReference type="CDD" id="cd18081">
    <property type="entry name" value="RlmH-like"/>
    <property type="match status" value="1"/>
</dbReference>
<evidence type="ECO:0000256" key="2">
    <source>
        <dbReference type="ARBA" id="ARBA00022679"/>
    </source>
</evidence>
<name>A0A8J2YB69_9RHOB</name>
<dbReference type="NCBIfam" id="NF000989">
    <property type="entry name" value="PRK00103.2-3"/>
    <property type="match status" value="1"/>
</dbReference>
<dbReference type="RefSeq" id="WP_188407643.1">
    <property type="nucleotide sequence ID" value="NZ_BMCP01000001.1"/>
</dbReference>
<dbReference type="PANTHER" id="PTHR33603">
    <property type="entry name" value="METHYLTRANSFERASE"/>
    <property type="match status" value="1"/>
</dbReference>
<dbReference type="AlphaFoldDB" id="A0A8J2YB69"/>
<comment type="caution">
    <text evidence="6">The sequence shown here is derived from an EMBL/GenBank/DDBJ whole genome shotgun (WGS) entry which is preliminary data.</text>
</comment>
<comment type="catalytic activity">
    <reaction evidence="5">
        <text>pseudouridine(1915) in 23S rRNA + S-adenosyl-L-methionine = N(3)-methylpseudouridine(1915) in 23S rRNA + S-adenosyl-L-homocysteine + H(+)</text>
        <dbReference type="Rhea" id="RHEA:42752"/>
        <dbReference type="Rhea" id="RHEA-COMP:10221"/>
        <dbReference type="Rhea" id="RHEA-COMP:10222"/>
        <dbReference type="ChEBI" id="CHEBI:15378"/>
        <dbReference type="ChEBI" id="CHEBI:57856"/>
        <dbReference type="ChEBI" id="CHEBI:59789"/>
        <dbReference type="ChEBI" id="CHEBI:65314"/>
        <dbReference type="ChEBI" id="CHEBI:74486"/>
        <dbReference type="EC" id="2.1.1.177"/>
    </reaction>
</comment>
<gene>
    <name evidence="5 6" type="primary">rlmH</name>
    <name evidence="6" type="ORF">GCM10007276_00100</name>
</gene>
<dbReference type="InterPro" id="IPR003742">
    <property type="entry name" value="RlmH-like"/>
</dbReference>
<dbReference type="InterPro" id="IPR029026">
    <property type="entry name" value="tRNA_m1G_MTases_N"/>
</dbReference>
<dbReference type="InterPro" id="IPR029028">
    <property type="entry name" value="Alpha/beta_knot_MTases"/>
</dbReference>
<accession>A0A8J2YB69</accession>
<feature type="binding site" evidence="5">
    <location>
        <position position="106"/>
    </location>
    <ligand>
        <name>S-adenosyl-L-methionine</name>
        <dbReference type="ChEBI" id="CHEBI:59789"/>
    </ligand>
</feature>
<comment type="subcellular location">
    <subcellularLocation>
        <location evidence="5">Cytoplasm</location>
    </subcellularLocation>
</comment>
<proteinExistence type="inferred from homology"/>
<feature type="binding site" evidence="5">
    <location>
        <position position="74"/>
    </location>
    <ligand>
        <name>S-adenosyl-L-methionine</name>
        <dbReference type="ChEBI" id="CHEBI:59789"/>
    </ligand>
</feature>
<feature type="binding site" evidence="5">
    <location>
        <begin position="125"/>
        <end position="130"/>
    </location>
    <ligand>
        <name>S-adenosyl-L-methionine</name>
        <dbReference type="ChEBI" id="CHEBI:59789"/>
    </ligand>
</feature>
<dbReference type="EC" id="2.1.1.177" evidence="5"/>
<dbReference type="Proteomes" id="UP000602745">
    <property type="component" value="Unassembled WGS sequence"/>
</dbReference>
<dbReference type="Pfam" id="PF02590">
    <property type="entry name" value="SPOUT_MTase"/>
    <property type="match status" value="1"/>
</dbReference>
<comment type="similarity">
    <text evidence="4 5">Belongs to the RNA methyltransferase RlmH family.</text>
</comment>
<keyword evidence="5" id="KW-0963">Cytoplasm</keyword>
<keyword evidence="1 5" id="KW-0489">Methyltransferase</keyword>
<keyword evidence="2 5" id="KW-0808">Transferase</keyword>
<dbReference type="SUPFAM" id="SSF75217">
    <property type="entry name" value="alpha/beta knot"/>
    <property type="match status" value="1"/>
</dbReference>
<reference evidence="6" key="2">
    <citation type="submission" date="2020-09" db="EMBL/GenBank/DDBJ databases">
        <authorList>
            <person name="Sun Q."/>
            <person name="Sedlacek I."/>
        </authorList>
    </citation>
    <scope>NUCLEOTIDE SEQUENCE</scope>
    <source>
        <strain evidence="6">CCM 7684</strain>
    </source>
</reference>
<dbReference type="HAMAP" id="MF_00658">
    <property type="entry name" value="23SrRNA_methyltr_H"/>
    <property type="match status" value="1"/>
</dbReference>
<evidence type="ECO:0000313" key="6">
    <source>
        <dbReference type="EMBL" id="GGE26952.1"/>
    </source>
</evidence>
<comment type="subunit">
    <text evidence="5">Homodimer.</text>
</comment>
<dbReference type="PANTHER" id="PTHR33603:SF1">
    <property type="entry name" value="RIBOSOMAL RNA LARGE SUBUNIT METHYLTRANSFERASE H"/>
    <property type="match status" value="1"/>
</dbReference>
<evidence type="ECO:0000313" key="7">
    <source>
        <dbReference type="Proteomes" id="UP000602745"/>
    </source>
</evidence>
<dbReference type="EMBL" id="BMCP01000001">
    <property type="protein sequence ID" value="GGE26952.1"/>
    <property type="molecule type" value="Genomic_DNA"/>
</dbReference>
<dbReference type="GO" id="GO:0005737">
    <property type="term" value="C:cytoplasm"/>
    <property type="evidence" value="ECO:0007669"/>
    <property type="project" value="UniProtKB-SubCell"/>
</dbReference>
<protein>
    <recommendedName>
        <fullName evidence="5">Ribosomal RNA large subunit methyltransferase H</fullName>
        <ecNumber evidence="5">2.1.1.177</ecNumber>
    </recommendedName>
    <alternativeName>
        <fullName evidence="5">23S rRNA (pseudouridine1915-N3)-methyltransferase</fullName>
    </alternativeName>
    <alternativeName>
        <fullName evidence="5">23S rRNA m3Psi1915 methyltransferase</fullName>
    </alternativeName>
    <alternativeName>
        <fullName evidence="5">rRNA (pseudouridine-N3-)-methyltransferase RlmH</fullName>
    </alternativeName>
</protein>
<dbReference type="PIRSF" id="PIRSF004505">
    <property type="entry name" value="MT_bac"/>
    <property type="match status" value="1"/>
</dbReference>
<evidence type="ECO:0000256" key="3">
    <source>
        <dbReference type="ARBA" id="ARBA00022691"/>
    </source>
</evidence>
<keyword evidence="3 5" id="KW-0949">S-adenosyl-L-methionine</keyword>
<organism evidence="6 7">
    <name type="scientific">Agaricicola taiwanensis</name>
    <dbReference type="NCBI Taxonomy" id="591372"/>
    <lineage>
        <taxon>Bacteria</taxon>
        <taxon>Pseudomonadati</taxon>
        <taxon>Pseudomonadota</taxon>
        <taxon>Alphaproteobacteria</taxon>
        <taxon>Rhodobacterales</taxon>
        <taxon>Paracoccaceae</taxon>
        <taxon>Agaricicola</taxon>
    </lineage>
</organism>
<keyword evidence="7" id="KW-1185">Reference proteome</keyword>
<evidence type="ECO:0000256" key="1">
    <source>
        <dbReference type="ARBA" id="ARBA00022603"/>
    </source>
</evidence>
<dbReference type="Gene3D" id="3.40.1280.10">
    <property type="match status" value="1"/>
</dbReference>
<reference evidence="6" key="1">
    <citation type="journal article" date="2014" name="Int. J. Syst. Evol. Microbiol.">
        <title>Complete genome sequence of Corynebacterium casei LMG S-19264T (=DSM 44701T), isolated from a smear-ripened cheese.</title>
        <authorList>
            <consortium name="US DOE Joint Genome Institute (JGI-PGF)"/>
            <person name="Walter F."/>
            <person name="Albersmeier A."/>
            <person name="Kalinowski J."/>
            <person name="Ruckert C."/>
        </authorList>
    </citation>
    <scope>NUCLEOTIDE SEQUENCE</scope>
    <source>
        <strain evidence="6">CCM 7684</strain>
    </source>
</reference>
<sequence>MKIVLAAVGRLKDGPERALADRYMERASQAGRALALGPITTVELPESRGSQSEQRKREEADALSARLPSCYIALDERGQMLDSPAFAEALRNFRDRGEAALGLVIGGPDGLAVSLRDGAALTISFGRLTWPHQIVRILAAEQLYRATTILSGHPYHRV</sequence>
<dbReference type="GO" id="GO:0070038">
    <property type="term" value="F:rRNA (pseudouridine-N3-)-methyltransferase activity"/>
    <property type="evidence" value="ECO:0007669"/>
    <property type="project" value="UniProtKB-UniRule"/>
</dbReference>
<comment type="function">
    <text evidence="5">Specifically methylates the pseudouridine at position 1915 (m3Psi1915) in 23S rRNA.</text>
</comment>
<keyword evidence="5" id="KW-0698">rRNA processing</keyword>
<evidence type="ECO:0000256" key="4">
    <source>
        <dbReference type="ARBA" id="ARBA00038303"/>
    </source>
</evidence>
<evidence type="ECO:0000256" key="5">
    <source>
        <dbReference type="HAMAP-Rule" id="MF_00658"/>
    </source>
</evidence>